<dbReference type="EMBL" id="ML977148">
    <property type="protein sequence ID" value="KAF1988445.1"/>
    <property type="molecule type" value="Genomic_DNA"/>
</dbReference>
<dbReference type="PANTHER" id="PTHR11895">
    <property type="entry name" value="TRANSAMIDASE"/>
    <property type="match status" value="1"/>
</dbReference>
<dbReference type="PROSITE" id="PS00571">
    <property type="entry name" value="AMIDASES"/>
    <property type="match status" value="1"/>
</dbReference>
<protein>
    <submittedName>
        <fullName evidence="4">Amidase signature enzyme</fullName>
    </submittedName>
</protein>
<dbReference type="Gene3D" id="3.90.1300.10">
    <property type="entry name" value="Amidase signature (AS) domain"/>
    <property type="match status" value="1"/>
</dbReference>
<dbReference type="InterPro" id="IPR023631">
    <property type="entry name" value="Amidase_dom"/>
</dbReference>
<evidence type="ECO:0000313" key="4">
    <source>
        <dbReference type="EMBL" id="KAF1988445.1"/>
    </source>
</evidence>
<keyword evidence="5" id="KW-1185">Reference proteome</keyword>
<reference evidence="4" key="1">
    <citation type="journal article" date="2020" name="Stud. Mycol.">
        <title>101 Dothideomycetes genomes: a test case for predicting lifestyles and emergence of pathogens.</title>
        <authorList>
            <person name="Haridas S."/>
            <person name="Albert R."/>
            <person name="Binder M."/>
            <person name="Bloem J."/>
            <person name="Labutti K."/>
            <person name="Salamov A."/>
            <person name="Andreopoulos B."/>
            <person name="Baker S."/>
            <person name="Barry K."/>
            <person name="Bills G."/>
            <person name="Bluhm B."/>
            <person name="Cannon C."/>
            <person name="Castanera R."/>
            <person name="Culley D."/>
            <person name="Daum C."/>
            <person name="Ezra D."/>
            <person name="Gonzalez J."/>
            <person name="Henrissat B."/>
            <person name="Kuo A."/>
            <person name="Liang C."/>
            <person name="Lipzen A."/>
            <person name="Lutzoni F."/>
            <person name="Magnuson J."/>
            <person name="Mondo S."/>
            <person name="Nolan M."/>
            <person name="Ohm R."/>
            <person name="Pangilinan J."/>
            <person name="Park H.-J."/>
            <person name="Ramirez L."/>
            <person name="Alfaro M."/>
            <person name="Sun H."/>
            <person name="Tritt A."/>
            <person name="Yoshinaga Y."/>
            <person name="Zwiers L.-H."/>
            <person name="Turgeon B."/>
            <person name="Goodwin S."/>
            <person name="Spatafora J."/>
            <person name="Crous P."/>
            <person name="Grigoriev I."/>
        </authorList>
    </citation>
    <scope>NUCLEOTIDE SEQUENCE</scope>
    <source>
        <strain evidence="4">CBS 113979</strain>
    </source>
</reference>
<dbReference type="InterPro" id="IPR036928">
    <property type="entry name" value="AS_sf"/>
</dbReference>
<dbReference type="Pfam" id="PF01425">
    <property type="entry name" value="Amidase"/>
    <property type="match status" value="1"/>
</dbReference>
<proteinExistence type="inferred from homology"/>
<comment type="similarity">
    <text evidence="1">Belongs to the amidase family.</text>
</comment>
<evidence type="ECO:0000259" key="3">
    <source>
        <dbReference type="Pfam" id="PF01425"/>
    </source>
</evidence>
<dbReference type="AlphaFoldDB" id="A0A6G1H5L3"/>
<sequence>MATSSSPAFYNYPEPKHLEVPYTPPKAANNPSLNGWPLTFAASLAGSFSFVSAYLYKQNGFGVLHELKELVDVEPRYDPTVIPVVAGETSLANYTTAESLRAPAQDVKGRFYSIADYHEAFKSGKLTPTALVEALLPLIRRDVDKPTKHSIAFLETKIELVKKAAEESTQRYKEGKPLGVLDGIPIGVKDEVDLKGHKKCYGSKKDFTRADNATSWCVAQWGEHGVINMGKLTMHELGMDTTNNNPTYGTPKNPYNPNYYTGGSSGGSAYAVGAGLLPFALGADGGGSIRIPSSYCGIFGLKPTHGRVSGRPTPSLAVSVGVLGPMAANMTDLEIAYRVMATPDPSHPSSSLFPPPNPTISPPSTSRKKLLGICRHWLARADPAVQSSAQKAIDYYTSKLGYEAVEITVPFIRETQLAHAMTCLSEFATNLANDQSFLTAPTRLLVGVGSACPSRDFLQAQKLRHRLMQHMAALFKEHPGLIIVTPTTPQVGAHITSGDKDLKVGVTDGDQSVRSMEYVWMANFLGLPSLSMPVGYAEAVDGPDVPIGLMGAAEWGEEDALIEWGFDGEGYLNEGLEGGRRRPEIWVDVMGLADGKGEGA</sequence>
<accession>A0A6G1H5L3</accession>
<evidence type="ECO:0000256" key="1">
    <source>
        <dbReference type="ARBA" id="ARBA00009199"/>
    </source>
</evidence>
<dbReference type="OrthoDB" id="421993at2759"/>
<dbReference type="GO" id="GO:0003824">
    <property type="term" value="F:catalytic activity"/>
    <property type="evidence" value="ECO:0007669"/>
    <property type="project" value="InterPro"/>
</dbReference>
<gene>
    <name evidence="4" type="ORF">K402DRAFT_391676</name>
</gene>
<evidence type="ECO:0000256" key="2">
    <source>
        <dbReference type="SAM" id="MobiDB-lite"/>
    </source>
</evidence>
<evidence type="ECO:0000313" key="5">
    <source>
        <dbReference type="Proteomes" id="UP000800041"/>
    </source>
</evidence>
<feature type="region of interest" description="Disordered" evidence="2">
    <location>
        <begin position="346"/>
        <end position="365"/>
    </location>
</feature>
<dbReference type="InterPro" id="IPR000120">
    <property type="entry name" value="Amidase"/>
</dbReference>
<name>A0A6G1H5L3_9PEZI</name>
<dbReference type="Proteomes" id="UP000800041">
    <property type="component" value="Unassembled WGS sequence"/>
</dbReference>
<dbReference type="SUPFAM" id="SSF75304">
    <property type="entry name" value="Amidase signature (AS) enzymes"/>
    <property type="match status" value="1"/>
</dbReference>
<dbReference type="InterPro" id="IPR020556">
    <property type="entry name" value="Amidase_CS"/>
</dbReference>
<feature type="domain" description="Amidase" evidence="3">
    <location>
        <begin position="152"/>
        <end position="561"/>
    </location>
</feature>
<dbReference type="PANTHER" id="PTHR11895:SF67">
    <property type="entry name" value="AMIDASE DOMAIN-CONTAINING PROTEIN"/>
    <property type="match status" value="1"/>
</dbReference>
<organism evidence="4 5">
    <name type="scientific">Aulographum hederae CBS 113979</name>
    <dbReference type="NCBI Taxonomy" id="1176131"/>
    <lineage>
        <taxon>Eukaryota</taxon>
        <taxon>Fungi</taxon>
        <taxon>Dikarya</taxon>
        <taxon>Ascomycota</taxon>
        <taxon>Pezizomycotina</taxon>
        <taxon>Dothideomycetes</taxon>
        <taxon>Pleosporomycetidae</taxon>
        <taxon>Aulographales</taxon>
        <taxon>Aulographaceae</taxon>
    </lineage>
</organism>